<sequence>FFWLSGAYGLKGPNDKIPRPHVYVTVKRGKKKSDVLKEFKEVFECDPNKVLRTFCEPKRKLKFKYSPKPTSGGGIVAVSKDKDNNPIKVLDQSVDEGSRVL</sequence>
<protein>
    <submittedName>
        <fullName evidence="1">Uncharacterized protein</fullName>
    </submittedName>
</protein>
<evidence type="ECO:0000313" key="1">
    <source>
        <dbReference type="EMBL" id="CAB4044737.1"/>
    </source>
</evidence>
<gene>
    <name evidence="1" type="ORF">PACLA_8A002388</name>
</gene>
<reference evidence="1" key="1">
    <citation type="submission" date="2020-04" db="EMBL/GenBank/DDBJ databases">
        <authorList>
            <person name="Alioto T."/>
            <person name="Alioto T."/>
            <person name="Gomez Garrido J."/>
        </authorList>
    </citation>
    <scope>NUCLEOTIDE SEQUENCE</scope>
    <source>
        <strain evidence="1">A484AB</strain>
    </source>
</reference>
<comment type="caution">
    <text evidence="1">The sequence shown here is derived from an EMBL/GenBank/DDBJ whole genome shotgun (WGS) entry which is preliminary data.</text>
</comment>
<keyword evidence="2" id="KW-1185">Reference proteome</keyword>
<dbReference type="EMBL" id="CACRXK020035995">
    <property type="protein sequence ID" value="CAB4044737.1"/>
    <property type="molecule type" value="Genomic_DNA"/>
</dbReference>
<name>A0A6S7KIC5_PARCT</name>
<organism evidence="1 2">
    <name type="scientific">Paramuricea clavata</name>
    <name type="common">Red gorgonian</name>
    <name type="synonym">Violescent sea-whip</name>
    <dbReference type="NCBI Taxonomy" id="317549"/>
    <lineage>
        <taxon>Eukaryota</taxon>
        <taxon>Metazoa</taxon>
        <taxon>Cnidaria</taxon>
        <taxon>Anthozoa</taxon>
        <taxon>Octocorallia</taxon>
        <taxon>Malacalcyonacea</taxon>
        <taxon>Plexauridae</taxon>
        <taxon>Paramuricea</taxon>
    </lineage>
</organism>
<dbReference type="Proteomes" id="UP001152795">
    <property type="component" value="Unassembled WGS sequence"/>
</dbReference>
<feature type="non-terminal residue" evidence="1">
    <location>
        <position position="1"/>
    </location>
</feature>
<dbReference type="AlphaFoldDB" id="A0A6S7KIC5"/>
<proteinExistence type="predicted"/>
<accession>A0A6S7KIC5</accession>
<evidence type="ECO:0000313" key="2">
    <source>
        <dbReference type="Proteomes" id="UP001152795"/>
    </source>
</evidence>